<dbReference type="STRING" id="77586.A0A0D9WTY8"/>
<name>A0A0D9WTY8_9ORYZ</name>
<feature type="domain" description="Disease resistance protein winged helix" evidence="5">
    <location>
        <begin position="403"/>
        <end position="473"/>
    </location>
</feature>
<dbReference type="InterPro" id="IPR027417">
    <property type="entry name" value="P-loop_NTPase"/>
</dbReference>
<feature type="domain" description="NB-ARC" evidence="4">
    <location>
        <begin position="161"/>
        <end position="317"/>
    </location>
</feature>
<keyword evidence="1" id="KW-0433">Leucine-rich repeat</keyword>
<protein>
    <submittedName>
        <fullName evidence="7">Uncharacterized protein</fullName>
    </submittedName>
</protein>
<organism evidence="7 8">
    <name type="scientific">Leersia perrieri</name>
    <dbReference type="NCBI Taxonomy" id="77586"/>
    <lineage>
        <taxon>Eukaryota</taxon>
        <taxon>Viridiplantae</taxon>
        <taxon>Streptophyta</taxon>
        <taxon>Embryophyta</taxon>
        <taxon>Tracheophyta</taxon>
        <taxon>Spermatophyta</taxon>
        <taxon>Magnoliopsida</taxon>
        <taxon>Liliopsida</taxon>
        <taxon>Poales</taxon>
        <taxon>Poaceae</taxon>
        <taxon>BOP clade</taxon>
        <taxon>Oryzoideae</taxon>
        <taxon>Oryzeae</taxon>
        <taxon>Oryzinae</taxon>
        <taxon>Leersia</taxon>
    </lineage>
</organism>
<reference evidence="8" key="2">
    <citation type="submission" date="2013-12" db="EMBL/GenBank/DDBJ databases">
        <authorList>
            <person name="Yu Y."/>
            <person name="Lee S."/>
            <person name="de Baynast K."/>
            <person name="Wissotski M."/>
            <person name="Liu L."/>
            <person name="Talag J."/>
            <person name="Goicoechea J."/>
            <person name="Angelova A."/>
            <person name="Jetty R."/>
            <person name="Kudrna D."/>
            <person name="Golser W."/>
            <person name="Rivera L."/>
            <person name="Zhang J."/>
            <person name="Wing R."/>
        </authorList>
    </citation>
    <scope>NUCLEOTIDE SEQUENCE</scope>
</reference>
<dbReference type="Gene3D" id="3.40.50.300">
    <property type="entry name" value="P-loop containing nucleotide triphosphate hydrolases"/>
    <property type="match status" value="1"/>
</dbReference>
<dbReference type="Gene3D" id="1.10.8.430">
    <property type="entry name" value="Helical domain of apoptotic protease-activating factors"/>
    <property type="match status" value="1"/>
</dbReference>
<evidence type="ECO:0000256" key="3">
    <source>
        <dbReference type="ARBA" id="ARBA00022821"/>
    </source>
</evidence>
<dbReference type="SUPFAM" id="SSF52540">
    <property type="entry name" value="P-loop containing nucleoside triphosphate hydrolases"/>
    <property type="match status" value="1"/>
</dbReference>
<dbReference type="PANTHER" id="PTHR36766">
    <property type="entry name" value="PLANT BROAD-SPECTRUM MILDEW RESISTANCE PROTEIN RPW8"/>
    <property type="match status" value="1"/>
</dbReference>
<dbReference type="InterPro" id="IPR036388">
    <property type="entry name" value="WH-like_DNA-bd_sf"/>
</dbReference>
<evidence type="ECO:0000313" key="8">
    <source>
        <dbReference type="Proteomes" id="UP000032180"/>
    </source>
</evidence>
<keyword evidence="3" id="KW-0611">Plant defense</keyword>
<dbReference type="Gramene" id="LPERR06G22470.1">
    <property type="protein sequence ID" value="LPERR06G22470.1"/>
    <property type="gene ID" value="LPERR06G22470"/>
</dbReference>
<dbReference type="InterPro" id="IPR056789">
    <property type="entry name" value="LRR_R13L1-DRL21"/>
</dbReference>
<dbReference type="GO" id="GO:0043531">
    <property type="term" value="F:ADP binding"/>
    <property type="evidence" value="ECO:0007669"/>
    <property type="project" value="InterPro"/>
</dbReference>
<dbReference type="PRINTS" id="PR00364">
    <property type="entry name" value="DISEASERSIST"/>
</dbReference>
<dbReference type="InterPro" id="IPR002182">
    <property type="entry name" value="NB-ARC"/>
</dbReference>
<dbReference type="Pfam" id="PF25019">
    <property type="entry name" value="LRR_R13L1-DRL21"/>
    <property type="match status" value="1"/>
</dbReference>
<evidence type="ECO:0000256" key="2">
    <source>
        <dbReference type="ARBA" id="ARBA00022737"/>
    </source>
</evidence>
<dbReference type="Pfam" id="PF23559">
    <property type="entry name" value="WHD_DRP"/>
    <property type="match status" value="1"/>
</dbReference>
<dbReference type="Gene3D" id="1.10.10.10">
    <property type="entry name" value="Winged helix-like DNA-binding domain superfamily/Winged helix DNA-binding domain"/>
    <property type="match status" value="1"/>
</dbReference>
<dbReference type="InterPro" id="IPR042197">
    <property type="entry name" value="Apaf_helical"/>
</dbReference>
<accession>A0A0D9WTY8</accession>
<dbReference type="InterPro" id="IPR032675">
    <property type="entry name" value="LRR_dom_sf"/>
</dbReference>
<dbReference type="GO" id="GO:0006952">
    <property type="term" value="P:defense response"/>
    <property type="evidence" value="ECO:0007669"/>
    <property type="project" value="UniProtKB-KW"/>
</dbReference>
<evidence type="ECO:0000313" key="7">
    <source>
        <dbReference type="EnsemblPlants" id="LPERR06G22470.1"/>
    </source>
</evidence>
<dbReference type="SUPFAM" id="SSF52058">
    <property type="entry name" value="L domain-like"/>
    <property type="match status" value="1"/>
</dbReference>
<keyword evidence="8" id="KW-1185">Reference proteome</keyword>
<dbReference type="Gene3D" id="3.80.10.10">
    <property type="entry name" value="Ribonuclease Inhibitor"/>
    <property type="match status" value="2"/>
</dbReference>
<keyword evidence="2" id="KW-0677">Repeat</keyword>
<evidence type="ECO:0000259" key="6">
    <source>
        <dbReference type="Pfam" id="PF25019"/>
    </source>
</evidence>
<proteinExistence type="predicted"/>
<evidence type="ECO:0000259" key="5">
    <source>
        <dbReference type="Pfam" id="PF23559"/>
    </source>
</evidence>
<evidence type="ECO:0000256" key="1">
    <source>
        <dbReference type="ARBA" id="ARBA00022614"/>
    </source>
</evidence>
<evidence type="ECO:0000259" key="4">
    <source>
        <dbReference type="Pfam" id="PF00931"/>
    </source>
</evidence>
<dbReference type="PANTHER" id="PTHR36766:SF45">
    <property type="entry name" value="NB-ARC DOMAIN-CONTAINING PROTEIN"/>
    <property type="match status" value="1"/>
</dbReference>
<dbReference type="Proteomes" id="UP000032180">
    <property type="component" value="Chromosome 6"/>
</dbReference>
<dbReference type="eggNOG" id="KOG4658">
    <property type="taxonomic scope" value="Eukaryota"/>
</dbReference>
<dbReference type="InterPro" id="IPR058922">
    <property type="entry name" value="WHD_DRP"/>
</dbReference>
<sequence length="1306" mass="148370">MYKLASSTHDTIHLVGNCLTCLCFAHEHDRSSIMNMSTKGSRFLMNMLRSKDTMKIPKLKFDRVHLSRRIKNITERLKPVCAKVSTILNLEFLESNNSIGQYIAISLNAEFSRKPGHTPILTSSFASNRPITTPEFIEPKFYGRMDESNTIVRDITQGEYHDKDLTVIPIVGPGGIGKTTLTQHLYKEVQNHFDVKVWICISLNFNVYILKEEIAKSIPKVHAEKNGGGLDDLIEQRLKSKKFLLVLDDIWNCGTEDEWKRLLAPLRKAQTKGNIILVTTRIPVVGEMVKTIDSPIYLEGLKPDEFWNLFQAYAFGDEKSINDHAYLQETGKMIAKKLKGSPLAAKTVGRLLKNHLDLDHWTSVLESKEWELQTGGNDIMPALKLSYDYLPFHLQQYFTYCALFPEDYRYDTDEIVHLWIGLDILHLQGQNKKIEDTGMSYLTDLVNYGFLKKDEKRDGSPCYVMHDLLHELAQKISLYECLAISSSNVRAMQILPSIRHLSIVIDDMDVNDRATFENIKKDFSLLNDRLDVEKLQSVMLFGRYNGTKALRVILLSTASYAVGNIFPNFSNLVHLRYLRITGGYFPELRIPNTISRFYHLRILDVRQCSGHFGLPRDMDNLVSLRHFLDPDDNLHSEIANRRMKQSFFKKVTYTENEQVLENLKPHSNLRELHIKGHGGATCPSWLGVNLSIKDLNSLGLHGVDWKKFPPLGELWLVDKHGEESLTYIENQKFRNLKRLELIDIPILVKWAGNDACCVFSLLEVLLVRDCPELMDLPFRHSTFPRSGQEMDNTQIPTLKELEIVNCPKLSSLPPIPWTSSPCRALIEEVGSDFQRLNYSTNNQSELCLRVEGKDGHQDSAFWKAVAFGNLTELKRLYLKKCLPLPLEHLLMLSCLRRLTIHGSSNVLSHFEAETTISYQFPVEQVEMSHFPKLLVFQVEDCKNIRGIGLAEQTTGMLVSSLSPCGNKLEEAPFGQEQQRGEDEKAAVDDELLLLPHQLERLTIRGISELILQYDSLQDETAGGQRGTCSLRSQAIYDWPNFPLSYSSLSSCFPFPSSLHHVYLNGVGSMETLAPFSNLSSLTRLIIWNGGDLRGEALCSLLDHGQLTGLRIHKTPKFFVGCDPSRLQELQTDDIAHVLAAPIYSLLSSSLTMLTIGFNYEVERFTKEQSEALLLLSSLQHLVFRYCDKLQSLPSGLYRLTSLKRLVIFECPAIRSLPKGGLPNSLEVLDVHESKNEDLKRQCRKLRGTIPIIKDRYWCGVLEGSRKLLLSAVGVKSLKGVKKAAGYKEHSPHPCLVKFAACSIRYL</sequence>
<reference evidence="7" key="3">
    <citation type="submission" date="2015-04" db="UniProtKB">
        <authorList>
            <consortium name="EnsemblPlants"/>
        </authorList>
    </citation>
    <scope>IDENTIFICATION</scope>
</reference>
<dbReference type="Pfam" id="PF00931">
    <property type="entry name" value="NB-ARC"/>
    <property type="match status" value="1"/>
</dbReference>
<dbReference type="EnsemblPlants" id="LPERR06G22470.1">
    <property type="protein sequence ID" value="LPERR06G22470.1"/>
    <property type="gene ID" value="LPERR06G22470"/>
</dbReference>
<reference evidence="7 8" key="1">
    <citation type="submission" date="2012-08" db="EMBL/GenBank/DDBJ databases">
        <title>Oryza genome evolution.</title>
        <authorList>
            <person name="Wing R.A."/>
        </authorList>
    </citation>
    <scope>NUCLEOTIDE SEQUENCE</scope>
</reference>
<feature type="domain" description="R13L1/DRL21-like LRR repeat region" evidence="6">
    <location>
        <begin position="651"/>
        <end position="714"/>
    </location>
</feature>